<sequence length="268" mass="31369">MEYCLKICSLHVGRRHNGEDSIFWRWSNNGEYSVKTVYCGLTEDFSSPLWKWRFIWSLKIPPRVQHFLWMMLHDRLLTNHQRVRRGFDTDMSCPRCEAGIEDTGHLLHGCRFSVGIWETILRDTNLTMSLEGRFEGWLYEIWISIVSRKDGDLVDGSSTAGFVPHIYDVLRESSVEIGNLLPLSTMVSFSYSIEVHREGSPSPRLLLLPDFFFFFLKNPMPDDHISALHRRYALLYRRSLLLLLQLIARSALLLLRLRSGCLSLFFFF</sequence>
<evidence type="ECO:0000313" key="3">
    <source>
        <dbReference type="Proteomes" id="UP001280121"/>
    </source>
</evidence>
<feature type="domain" description="Reverse transcriptase zinc-binding" evidence="1">
    <location>
        <begin position="32"/>
        <end position="117"/>
    </location>
</feature>
<proteinExistence type="predicted"/>
<accession>A0AAD9XR84</accession>
<dbReference type="AlphaFoldDB" id="A0AAD9XR84"/>
<organism evidence="2 3">
    <name type="scientific">Dipteronia dyeriana</name>
    <dbReference type="NCBI Taxonomy" id="168575"/>
    <lineage>
        <taxon>Eukaryota</taxon>
        <taxon>Viridiplantae</taxon>
        <taxon>Streptophyta</taxon>
        <taxon>Embryophyta</taxon>
        <taxon>Tracheophyta</taxon>
        <taxon>Spermatophyta</taxon>
        <taxon>Magnoliopsida</taxon>
        <taxon>eudicotyledons</taxon>
        <taxon>Gunneridae</taxon>
        <taxon>Pentapetalae</taxon>
        <taxon>rosids</taxon>
        <taxon>malvids</taxon>
        <taxon>Sapindales</taxon>
        <taxon>Sapindaceae</taxon>
        <taxon>Hippocastanoideae</taxon>
        <taxon>Acereae</taxon>
        <taxon>Dipteronia</taxon>
    </lineage>
</organism>
<name>A0AAD9XR84_9ROSI</name>
<protein>
    <recommendedName>
        <fullName evidence="1">Reverse transcriptase zinc-binding domain-containing protein</fullName>
    </recommendedName>
</protein>
<gene>
    <name evidence="2" type="ORF">Ddye_002868</name>
</gene>
<comment type="caution">
    <text evidence="2">The sequence shown here is derived from an EMBL/GenBank/DDBJ whole genome shotgun (WGS) entry which is preliminary data.</text>
</comment>
<reference evidence="2" key="1">
    <citation type="journal article" date="2023" name="Plant J.">
        <title>Genome sequences and population genomics provide insights into the demographic history, inbreeding, and mutation load of two 'living fossil' tree species of Dipteronia.</title>
        <authorList>
            <person name="Feng Y."/>
            <person name="Comes H.P."/>
            <person name="Chen J."/>
            <person name="Zhu S."/>
            <person name="Lu R."/>
            <person name="Zhang X."/>
            <person name="Li P."/>
            <person name="Qiu J."/>
            <person name="Olsen K.M."/>
            <person name="Qiu Y."/>
        </authorList>
    </citation>
    <scope>NUCLEOTIDE SEQUENCE</scope>
    <source>
        <strain evidence="2">KIB01</strain>
    </source>
</reference>
<evidence type="ECO:0000259" key="1">
    <source>
        <dbReference type="Pfam" id="PF13966"/>
    </source>
</evidence>
<dbReference type="InterPro" id="IPR026960">
    <property type="entry name" value="RVT-Znf"/>
</dbReference>
<dbReference type="EMBL" id="JANJYI010000001">
    <property type="protein sequence ID" value="KAK2664294.1"/>
    <property type="molecule type" value="Genomic_DNA"/>
</dbReference>
<keyword evidence="3" id="KW-1185">Reference proteome</keyword>
<evidence type="ECO:0000313" key="2">
    <source>
        <dbReference type="EMBL" id="KAK2664294.1"/>
    </source>
</evidence>
<dbReference type="Proteomes" id="UP001280121">
    <property type="component" value="Unassembled WGS sequence"/>
</dbReference>
<dbReference type="Pfam" id="PF13966">
    <property type="entry name" value="zf-RVT"/>
    <property type="match status" value="1"/>
</dbReference>